<dbReference type="OrthoDB" id="10407786at2759"/>
<gene>
    <name evidence="2" type="ORF">RAG0_08061</name>
</gene>
<name>A0A1E1KNZ7_9HELO</name>
<evidence type="ECO:0008006" key="4">
    <source>
        <dbReference type="Google" id="ProtNLM"/>
    </source>
</evidence>
<sequence length="149" mass="15843">MTPLYIVSVLLAAVASASQVVKIRQTSPDTHALKSLEITNVDLQVSNGAINGVTFQAILPGTGGTFRCATSDDTDPEGFAPSKMYRCAKGSPLTFTWDDQNGNNLHVWLTSEDKSYSGSIAINPSSAEDKVMALNEILESPATTPSVEH</sequence>
<feature type="signal peptide" evidence="1">
    <location>
        <begin position="1"/>
        <end position="17"/>
    </location>
</feature>
<keyword evidence="1" id="KW-0732">Signal</keyword>
<reference evidence="3" key="1">
    <citation type="submission" date="2016-03" db="EMBL/GenBank/DDBJ databases">
        <authorList>
            <person name="Guldener U."/>
        </authorList>
    </citation>
    <scope>NUCLEOTIDE SEQUENCE [LARGE SCALE GENOMIC DNA]</scope>
    <source>
        <strain evidence="3">04CH-RAC-A.6.1</strain>
    </source>
</reference>
<dbReference type="EMBL" id="FJUX01000042">
    <property type="protein sequence ID" value="CZS99747.1"/>
    <property type="molecule type" value="Genomic_DNA"/>
</dbReference>
<accession>A0A1E1KNZ7</accession>
<dbReference type="AlphaFoldDB" id="A0A1E1KNZ7"/>
<feature type="chain" id="PRO_5009446287" description="AA1-like domain-containing protein" evidence="1">
    <location>
        <begin position="18"/>
        <end position="149"/>
    </location>
</feature>
<protein>
    <recommendedName>
        <fullName evidence="4">AA1-like domain-containing protein</fullName>
    </recommendedName>
</protein>
<dbReference type="Proteomes" id="UP000178912">
    <property type="component" value="Unassembled WGS sequence"/>
</dbReference>
<evidence type="ECO:0000313" key="3">
    <source>
        <dbReference type="Proteomes" id="UP000178912"/>
    </source>
</evidence>
<evidence type="ECO:0000313" key="2">
    <source>
        <dbReference type="EMBL" id="CZS99747.1"/>
    </source>
</evidence>
<organism evidence="2 3">
    <name type="scientific">Rhynchosporium agropyri</name>
    <dbReference type="NCBI Taxonomy" id="914238"/>
    <lineage>
        <taxon>Eukaryota</taxon>
        <taxon>Fungi</taxon>
        <taxon>Dikarya</taxon>
        <taxon>Ascomycota</taxon>
        <taxon>Pezizomycotina</taxon>
        <taxon>Leotiomycetes</taxon>
        <taxon>Helotiales</taxon>
        <taxon>Ploettnerulaceae</taxon>
        <taxon>Rhynchosporium</taxon>
    </lineage>
</organism>
<keyword evidence="3" id="KW-1185">Reference proteome</keyword>
<evidence type="ECO:0000256" key="1">
    <source>
        <dbReference type="SAM" id="SignalP"/>
    </source>
</evidence>
<proteinExistence type="predicted"/>